<organism evidence="7 8">
    <name type="scientific">Alsobacter soli</name>
    <dbReference type="NCBI Taxonomy" id="2109933"/>
    <lineage>
        <taxon>Bacteria</taxon>
        <taxon>Pseudomonadati</taxon>
        <taxon>Pseudomonadota</taxon>
        <taxon>Alphaproteobacteria</taxon>
        <taxon>Hyphomicrobiales</taxon>
        <taxon>Alsobacteraceae</taxon>
        <taxon>Alsobacter</taxon>
    </lineage>
</organism>
<evidence type="ECO:0000259" key="6">
    <source>
        <dbReference type="PROSITE" id="PS50893"/>
    </source>
</evidence>
<dbReference type="SUPFAM" id="SSF52540">
    <property type="entry name" value="P-loop containing nucleoside triphosphate hydrolases"/>
    <property type="match status" value="1"/>
</dbReference>
<proteinExistence type="inferred from homology"/>
<dbReference type="RefSeq" id="WP_106335545.1">
    <property type="nucleotide sequence ID" value="NZ_PVZS01000004.1"/>
</dbReference>
<dbReference type="InterPro" id="IPR003439">
    <property type="entry name" value="ABC_transporter-like_ATP-bd"/>
</dbReference>
<dbReference type="GO" id="GO:0015658">
    <property type="term" value="F:branched-chain amino acid transmembrane transporter activity"/>
    <property type="evidence" value="ECO:0007669"/>
    <property type="project" value="TreeGrafter"/>
</dbReference>
<comment type="caution">
    <text evidence="7">The sequence shown here is derived from an EMBL/GenBank/DDBJ whole genome shotgun (WGS) entry which is preliminary data.</text>
</comment>
<name>A0A2T1HWR7_9HYPH</name>
<evidence type="ECO:0000256" key="3">
    <source>
        <dbReference type="ARBA" id="ARBA00022741"/>
    </source>
</evidence>
<keyword evidence="3" id="KW-0547">Nucleotide-binding</keyword>
<keyword evidence="2" id="KW-0813">Transport</keyword>
<dbReference type="GO" id="GO:0005524">
    <property type="term" value="F:ATP binding"/>
    <property type="evidence" value="ECO:0007669"/>
    <property type="project" value="UniProtKB-KW"/>
</dbReference>
<sequence length="242" mass="25869">MAELLELNGVSAGYGEAAVLNGVSLSLEDGRSLALLGRNGAGKTTLINTIVGVTTHRGGSIRLAGRDITRLRPEQRAAAGVGWVPQERNIFKSLTVEENMTAVARPGPWTVARVYEMFPRLRERRKNMGNQLSGGEQQMLAVGRALVLNPRLMLLDEPTEGLAPIIVDELLAALRRIIRAEGLSAIIVEQNAQKILGVTDDAMILDRGMIVHASASAELAQDREALETHLGVAGRGGQRGAA</sequence>
<keyword evidence="5" id="KW-0029">Amino-acid transport</keyword>
<dbReference type="PROSITE" id="PS00211">
    <property type="entry name" value="ABC_TRANSPORTER_1"/>
    <property type="match status" value="1"/>
</dbReference>
<reference evidence="8" key="1">
    <citation type="submission" date="2018-03" db="EMBL/GenBank/DDBJ databases">
        <authorList>
            <person name="Sun L."/>
            <person name="Liu H."/>
            <person name="Chen W."/>
            <person name="Huang K."/>
            <person name="Liu W."/>
            <person name="Gao X."/>
        </authorList>
    </citation>
    <scope>NUCLEOTIDE SEQUENCE [LARGE SCALE GENOMIC DNA]</scope>
    <source>
        <strain evidence="8">SH9</strain>
    </source>
</reference>
<dbReference type="PANTHER" id="PTHR43820:SF2">
    <property type="entry name" value="ABC TRANSPORTER ATP-BINDING PROTEIN"/>
    <property type="match status" value="1"/>
</dbReference>
<evidence type="ECO:0000313" key="7">
    <source>
        <dbReference type="EMBL" id="PSC06137.1"/>
    </source>
</evidence>
<dbReference type="Gene3D" id="3.40.50.300">
    <property type="entry name" value="P-loop containing nucleotide triphosphate hydrolases"/>
    <property type="match status" value="1"/>
</dbReference>
<evidence type="ECO:0000256" key="5">
    <source>
        <dbReference type="ARBA" id="ARBA00022970"/>
    </source>
</evidence>
<dbReference type="PANTHER" id="PTHR43820">
    <property type="entry name" value="HIGH-AFFINITY BRANCHED-CHAIN AMINO ACID TRANSPORT ATP-BINDING PROTEIN LIVF"/>
    <property type="match status" value="1"/>
</dbReference>
<gene>
    <name evidence="7" type="ORF">SLNSH_04865</name>
</gene>
<dbReference type="CDD" id="cd03224">
    <property type="entry name" value="ABC_TM1139_LivF_branched"/>
    <property type="match status" value="1"/>
</dbReference>
<dbReference type="AlphaFoldDB" id="A0A2T1HWR7"/>
<dbReference type="EMBL" id="PVZS01000004">
    <property type="protein sequence ID" value="PSC06137.1"/>
    <property type="molecule type" value="Genomic_DNA"/>
</dbReference>
<feature type="domain" description="ABC transporter" evidence="6">
    <location>
        <begin position="5"/>
        <end position="232"/>
    </location>
</feature>
<evidence type="ECO:0000256" key="1">
    <source>
        <dbReference type="ARBA" id="ARBA00005417"/>
    </source>
</evidence>
<keyword evidence="8" id="KW-1185">Reference proteome</keyword>
<dbReference type="SMART" id="SM00382">
    <property type="entry name" value="AAA"/>
    <property type="match status" value="1"/>
</dbReference>
<dbReference type="InterPro" id="IPR027417">
    <property type="entry name" value="P-loop_NTPase"/>
</dbReference>
<dbReference type="GO" id="GO:0015807">
    <property type="term" value="P:L-amino acid transport"/>
    <property type="evidence" value="ECO:0007669"/>
    <property type="project" value="TreeGrafter"/>
</dbReference>
<comment type="similarity">
    <text evidence="1">Belongs to the ABC transporter superfamily.</text>
</comment>
<dbReference type="InterPro" id="IPR003593">
    <property type="entry name" value="AAA+_ATPase"/>
</dbReference>
<protein>
    <submittedName>
        <fullName evidence="7">ABC transporter ATP-binding protein</fullName>
    </submittedName>
</protein>
<dbReference type="Pfam" id="PF00005">
    <property type="entry name" value="ABC_tran"/>
    <property type="match status" value="1"/>
</dbReference>
<dbReference type="InterPro" id="IPR052156">
    <property type="entry name" value="BCAA_Transport_ATP-bd_LivF"/>
</dbReference>
<evidence type="ECO:0000313" key="8">
    <source>
        <dbReference type="Proteomes" id="UP000239772"/>
    </source>
</evidence>
<keyword evidence="4 7" id="KW-0067">ATP-binding</keyword>
<evidence type="ECO:0000256" key="4">
    <source>
        <dbReference type="ARBA" id="ARBA00022840"/>
    </source>
</evidence>
<dbReference type="Proteomes" id="UP000239772">
    <property type="component" value="Unassembled WGS sequence"/>
</dbReference>
<dbReference type="PROSITE" id="PS50893">
    <property type="entry name" value="ABC_TRANSPORTER_2"/>
    <property type="match status" value="1"/>
</dbReference>
<dbReference type="OrthoDB" id="8445866at2"/>
<evidence type="ECO:0000256" key="2">
    <source>
        <dbReference type="ARBA" id="ARBA00022448"/>
    </source>
</evidence>
<dbReference type="InterPro" id="IPR017871">
    <property type="entry name" value="ABC_transporter-like_CS"/>
</dbReference>
<accession>A0A2T1HWR7</accession>
<dbReference type="GO" id="GO:0016887">
    <property type="term" value="F:ATP hydrolysis activity"/>
    <property type="evidence" value="ECO:0007669"/>
    <property type="project" value="InterPro"/>
</dbReference>